<accession>A0A511YTU7</accession>
<comment type="caution">
    <text evidence="2">The sequence shown here is derived from an EMBL/GenBank/DDBJ whole genome shotgun (WGS) entry which is preliminary data.</text>
</comment>
<dbReference type="EMBL" id="BJYK01000001">
    <property type="protein sequence ID" value="GEN78617.1"/>
    <property type="molecule type" value="Genomic_DNA"/>
</dbReference>
<organism evidence="2 3">
    <name type="scientific">Actinotalea fermentans</name>
    <dbReference type="NCBI Taxonomy" id="43671"/>
    <lineage>
        <taxon>Bacteria</taxon>
        <taxon>Bacillati</taxon>
        <taxon>Actinomycetota</taxon>
        <taxon>Actinomycetes</taxon>
        <taxon>Micrococcales</taxon>
        <taxon>Cellulomonadaceae</taxon>
        <taxon>Actinotalea</taxon>
    </lineage>
</organism>
<evidence type="ECO:0000313" key="2">
    <source>
        <dbReference type="EMBL" id="GEN78617.1"/>
    </source>
</evidence>
<evidence type="ECO:0000313" key="3">
    <source>
        <dbReference type="Proteomes" id="UP000321484"/>
    </source>
</evidence>
<dbReference type="SUPFAM" id="SSF55781">
    <property type="entry name" value="GAF domain-like"/>
    <property type="match status" value="1"/>
</dbReference>
<proteinExistence type="predicted"/>
<dbReference type="InterPro" id="IPR029016">
    <property type="entry name" value="GAF-like_dom_sf"/>
</dbReference>
<dbReference type="Pfam" id="PF13185">
    <property type="entry name" value="GAF_2"/>
    <property type="match status" value="1"/>
</dbReference>
<dbReference type="Gene3D" id="3.30.450.40">
    <property type="match status" value="1"/>
</dbReference>
<evidence type="ECO:0000259" key="1">
    <source>
        <dbReference type="Pfam" id="PF13185"/>
    </source>
</evidence>
<protein>
    <recommendedName>
        <fullName evidence="1">GAF domain-containing protein</fullName>
    </recommendedName>
</protein>
<dbReference type="Proteomes" id="UP000321484">
    <property type="component" value="Unassembled WGS sequence"/>
</dbReference>
<reference evidence="2 3" key="1">
    <citation type="submission" date="2019-07" db="EMBL/GenBank/DDBJ databases">
        <title>Whole genome shotgun sequence of Actinotalea fermentans NBRC 105374.</title>
        <authorList>
            <person name="Hosoyama A."/>
            <person name="Uohara A."/>
            <person name="Ohji S."/>
            <person name="Ichikawa N."/>
        </authorList>
    </citation>
    <scope>NUCLEOTIDE SEQUENCE [LARGE SCALE GENOMIC DNA]</scope>
    <source>
        <strain evidence="2 3">NBRC 105374</strain>
    </source>
</reference>
<feature type="domain" description="GAF" evidence="1">
    <location>
        <begin position="1"/>
        <end position="133"/>
    </location>
</feature>
<gene>
    <name evidence="2" type="ORF">AFE02nite_03510</name>
</gene>
<keyword evidence="3" id="KW-1185">Reference proteome</keyword>
<dbReference type="AlphaFoldDB" id="A0A511YTU7"/>
<dbReference type="InterPro" id="IPR003018">
    <property type="entry name" value="GAF"/>
</dbReference>
<sequence>MQQILDEAAERIGGATSCSVILRMELGLRRVASSDPRAAACDDAEVAERGGPCVLAMDQLSGVIVPDVSLETRWAGWVAAAQAGGFRSGAALPAYVQDGVTLALNLYAETLDPWDAEALVRADGFAQELARAVREHGLAGR</sequence>
<name>A0A511YTU7_9CELL</name>